<name>A0AA37QM16_9BACT</name>
<gene>
    <name evidence="1" type="ORF">rosag_48410</name>
</gene>
<protein>
    <submittedName>
        <fullName evidence="1">Uncharacterized protein</fullName>
    </submittedName>
</protein>
<proteinExistence type="predicted"/>
<dbReference type="RefSeq" id="WP_284352727.1">
    <property type="nucleotide sequence ID" value="NZ_BRXS01000009.1"/>
</dbReference>
<accession>A0AA37QM16</accession>
<dbReference type="EMBL" id="BRXS01000009">
    <property type="protein sequence ID" value="GLC28328.1"/>
    <property type="molecule type" value="Genomic_DNA"/>
</dbReference>
<dbReference type="AlphaFoldDB" id="A0AA37QM16"/>
<evidence type="ECO:0000313" key="2">
    <source>
        <dbReference type="Proteomes" id="UP001161325"/>
    </source>
</evidence>
<reference evidence="1" key="1">
    <citation type="submission" date="2022-08" db="EMBL/GenBank/DDBJ databases">
        <title>Draft genome sequencing of Roseisolibacter agri AW1220.</title>
        <authorList>
            <person name="Tobiishi Y."/>
            <person name="Tonouchi A."/>
        </authorList>
    </citation>
    <scope>NUCLEOTIDE SEQUENCE</scope>
    <source>
        <strain evidence="1">AW1220</strain>
    </source>
</reference>
<organism evidence="1 2">
    <name type="scientific">Roseisolibacter agri</name>
    <dbReference type="NCBI Taxonomy" id="2014610"/>
    <lineage>
        <taxon>Bacteria</taxon>
        <taxon>Pseudomonadati</taxon>
        <taxon>Gemmatimonadota</taxon>
        <taxon>Gemmatimonadia</taxon>
        <taxon>Gemmatimonadales</taxon>
        <taxon>Gemmatimonadaceae</taxon>
        <taxon>Roseisolibacter</taxon>
    </lineage>
</organism>
<evidence type="ECO:0000313" key="1">
    <source>
        <dbReference type="EMBL" id="GLC28328.1"/>
    </source>
</evidence>
<sequence>MPTEPVPDEPTTIPRERAERIARAHACVRCREYTYRRVVVKPSTASLQEALGEVWHALLVCGVCGTTQELGIDADGDVVYVG</sequence>
<keyword evidence="2" id="KW-1185">Reference proteome</keyword>
<comment type="caution">
    <text evidence="1">The sequence shown here is derived from an EMBL/GenBank/DDBJ whole genome shotgun (WGS) entry which is preliminary data.</text>
</comment>
<dbReference type="Proteomes" id="UP001161325">
    <property type="component" value="Unassembled WGS sequence"/>
</dbReference>